<dbReference type="PANTHER" id="PTHR37243:SF2">
    <property type="entry name" value="NEGATIVE REGULATOR OF SYSTEMIC ACQUIRED RESISTANCE SNI1"/>
    <property type="match status" value="1"/>
</dbReference>
<dbReference type="InterPro" id="IPR034561">
    <property type="entry name" value="SNI1"/>
</dbReference>
<dbReference type="GO" id="GO:0000976">
    <property type="term" value="F:transcription cis-regulatory region binding"/>
    <property type="evidence" value="ECO:0007669"/>
    <property type="project" value="TreeGrafter"/>
</dbReference>
<dbReference type="GO" id="GO:0006974">
    <property type="term" value="P:DNA damage response"/>
    <property type="evidence" value="ECO:0007669"/>
    <property type="project" value="InterPro"/>
</dbReference>
<reference evidence="1" key="1">
    <citation type="journal article" date="2021" name="Nat. Commun.">
        <title>Genomic analyses provide insights into spinach domestication and the genetic basis of agronomic traits.</title>
        <authorList>
            <person name="Cai X."/>
            <person name="Sun X."/>
            <person name="Xu C."/>
            <person name="Sun H."/>
            <person name="Wang X."/>
            <person name="Ge C."/>
            <person name="Zhang Z."/>
            <person name="Wang Q."/>
            <person name="Fei Z."/>
            <person name="Jiao C."/>
            <person name="Wang Q."/>
        </authorList>
    </citation>
    <scope>NUCLEOTIDE SEQUENCE [LARGE SCALE GENOMIC DNA]</scope>
    <source>
        <strain evidence="1">cv. Varoflay</strain>
    </source>
</reference>
<gene>
    <name evidence="2" type="primary">LOC110803857</name>
</gene>
<name>A0A9R0JBQ5_SPIOL</name>
<dbReference type="GO" id="GO:0045892">
    <property type="term" value="P:negative regulation of DNA-templated transcription"/>
    <property type="evidence" value="ECO:0007669"/>
    <property type="project" value="InterPro"/>
</dbReference>
<protein>
    <submittedName>
        <fullName evidence="2">Negative regulator of systemic acquired resistance SNI1 isoform X3</fullName>
    </submittedName>
</protein>
<organism evidence="1 2">
    <name type="scientific">Spinacia oleracea</name>
    <name type="common">Spinach</name>
    <dbReference type="NCBI Taxonomy" id="3562"/>
    <lineage>
        <taxon>Eukaryota</taxon>
        <taxon>Viridiplantae</taxon>
        <taxon>Streptophyta</taxon>
        <taxon>Embryophyta</taxon>
        <taxon>Tracheophyta</taxon>
        <taxon>Spermatophyta</taxon>
        <taxon>Magnoliopsida</taxon>
        <taxon>eudicotyledons</taxon>
        <taxon>Gunneridae</taxon>
        <taxon>Pentapetalae</taxon>
        <taxon>Caryophyllales</taxon>
        <taxon>Chenopodiaceae</taxon>
        <taxon>Chenopodioideae</taxon>
        <taxon>Anserineae</taxon>
        <taxon>Spinacia</taxon>
    </lineage>
</organism>
<keyword evidence="1" id="KW-1185">Reference proteome</keyword>
<evidence type="ECO:0000313" key="2">
    <source>
        <dbReference type="RefSeq" id="XP_021865092.2"/>
    </source>
</evidence>
<sequence>MEKSRRRAASNRGIEENTLAILESFCEHDSSHVHDDRLAFLDAVRFASIVPENGPPPTNKMMEAIFEIMREAKSLELIVVCYQLLCELEKHFPRVYLSNGEDKQVPSSKTAELVVFEKAWLPFAVGSDVASNDKHVAKKGSKEPVDAVGFHLLLQNLCELANETESSEPKLEVLAKMVLFQYLVYIFEADFLPRNHNFLENSDWISLRDSLVNKLMGSRRINYKDLTKDSLFVLCNLSVAHTPTECDVETTEISIPDVIDNDSDLAFALALSFPETVKCTLKAVQKLLEVMMELDLSRKKADTQGLTTRADGARTPVVELIMDELSYDKDLISPFLQPYTRKRKSADSQGEAAVTGFFKCFLNSTTIKGIVKKVGAEAVQVLLAQVLQACMSIPKEKLLEEISDLKDDGERSPLVHICKNIISAFTKLRETDEHLQILPIGKEALFTAASVLSSKS</sequence>
<accession>A0A9R0JBQ5</accession>
<dbReference type="Proteomes" id="UP000813463">
    <property type="component" value="Chromosome 6"/>
</dbReference>
<dbReference type="GO" id="GO:0030915">
    <property type="term" value="C:Smc5-Smc6 complex"/>
    <property type="evidence" value="ECO:0007669"/>
    <property type="project" value="InterPro"/>
</dbReference>
<dbReference type="GO" id="GO:0005634">
    <property type="term" value="C:nucleus"/>
    <property type="evidence" value="ECO:0007669"/>
    <property type="project" value="InterPro"/>
</dbReference>
<reference evidence="2" key="2">
    <citation type="submission" date="2025-08" db="UniProtKB">
        <authorList>
            <consortium name="RefSeq"/>
        </authorList>
    </citation>
    <scope>IDENTIFICATION</scope>
    <source>
        <tissue evidence="2">Leaf</tissue>
    </source>
</reference>
<dbReference type="RefSeq" id="XP_021865092.2">
    <property type="nucleotide sequence ID" value="XM_022009400.2"/>
</dbReference>
<dbReference type="GO" id="GO:0010113">
    <property type="term" value="P:negative regulation of systemic acquired resistance"/>
    <property type="evidence" value="ECO:0007669"/>
    <property type="project" value="TreeGrafter"/>
</dbReference>
<dbReference type="AlphaFoldDB" id="A0A9R0JBQ5"/>
<dbReference type="PANTHER" id="PTHR37243">
    <property type="entry name" value="NEGATIVE REGULATOR OF SYSTEMIC ACQUIRED RESISTANCE SNI1"/>
    <property type="match status" value="1"/>
</dbReference>
<proteinExistence type="predicted"/>
<evidence type="ECO:0000313" key="1">
    <source>
        <dbReference type="Proteomes" id="UP000813463"/>
    </source>
</evidence>
<dbReference type="GeneID" id="110803857"/>